<feature type="signal peptide" evidence="3">
    <location>
        <begin position="1"/>
        <end position="24"/>
    </location>
</feature>
<evidence type="ECO:0000313" key="5">
    <source>
        <dbReference type="EMBL" id="HIY74608.1"/>
    </source>
</evidence>
<dbReference type="InterPro" id="IPR050902">
    <property type="entry name" value="ABC_Transporter_SBP"/>
</dbReference>
<keyword evidence="3" id="KW-0732">Signal</keyword>
<protein>
    <submittedName>
        <fullName evidence="5">ABC transporter substrate-binding protein</fullName>
    </submittedName>
</protein>
<dbReference type="Pfam" id="PF01497">
    <property type="entry name" value="Peripla_BP_2"/>
    <property type="match status" value="1"/>
</dbReference>
<evidence type="ECO:0000256" key="2">
    <source>
        <dbReference type="SAM" id="MobiDB-lite"/>
    </source>
</evidence>
<reference evidence="5" key="2">
    <citation type="submission" date="2021-04" db="EMBL/GenBank/DDBJ databases">
        <authorList>
            <person name="Gilroy R."/>
        </authorList>
    </citation>
    <scope>NUCLEOTIDE SEQUENCE</scope>
    <source>
        <strain evidence="5">CHK33-7979</strain>
    </source>
</reference>
<feature type="domain" description="Fe/B12 periplasmic-binding" evidence="4">
    <location>
        <begin position="66"/>
        <end position="331"/>
    </location>
</feature>
<reference evidence="5" key="1">
    <citation type="journal article" date="2021" name="PeerJ">
        <title>Extensive microbial diversity within the chicken gut microbiome revealed by metagenomics and culture.</title>
        <authorList>
            <person name="Gilroy R."/>
            <person name="Ravi A."/>
            <person name="Getino M."/>
            <person name="Pursley I."/>
            <person name="Horton D.L."/>
            <person name="Alikhan N.F."/>
            <person name="Baker D."/>
            <person name="Gharbi K."/>
            <person name="Hall N."/>
            <person name="Watson M."/>
            <person name="Adriaenssens E.M."/>
            <person name="Foster-Nyarko E."/>
            <person name="Jarju S."/>
            <person name="Secka A."/>
            <person name="Antonio M."/>
            <person name="Oren A."/>
            <person name="Chaudhuri R.R."/>
            <person name="La Ragione R."/>
            <person name="Hildebrand F."/>
            <person name="Pallen M.J."/>
        </authorList>
    </citation>
    <scope>NUCLEOTIDE SEQUENCE</scope>
    <source>
        <strain evidence="5">CHK33-7979</strain>
    </source>
</reference>
<dbReference type="PROSITE" id="PS51257">
    <property type="entry name" value="PROKAR_LIPOPROTEIN"/>
    <property type="match status" value="1"/>
</dbReference>
<dbReference type="AlphaFoldDB" id="A0A9D2CFG1"/>
<proteinExistence type="inferred from homology"/>
<dbReference type="Gene3D" id="1.20.58.2180">
    <property type="match status" value="1"/>
</dbReference>
<dbReference type="GO" id="GO:0071281">
    <property type="term" value="P:cellular response to iron ion"/>
    <property type="evidence" value="ECO:0007669"/>
    <property type="project" value="TreeGrafter"/>
</dbReference>
<comment type="similarity">
    <text evidence="1">Belongs to the bacterial solute-binding protein 8 family.</text>
</comment>
<dbReference type="SUPFAM" id="SSF53807">
    <property type="entry name" value="Helical backbone' metal receptor"/>
    <property type="match status" value="1"/>
</dbReference>
<evidence type="ECO:0000256" key="1">
    <source>
        <dbReference type="ARBA" id="ARBA00008814"/>
    </source>
</evidence>
<dbReference type="EMBL" id="DXCX01000128">
    <property type="protein sequence ID" value="HIY74608.1"/>
    <property type="molecule type" value="Genomic_DNA"/>
</dbReference>
<accession>A0A9D2CFG1</accession>
<dbReference type="Proteomes" id="UP000886824">
    <property type="component" value="Unassembled WGS sequence"/>
</dbReference>
<feature type="chain" id="PRO_5038954697" evidence="3">
    <location>
        <begin position="25"/>
        <end position="374"/>
    </location>
</feature>
<organism evidence="5 6">
    <name type="scientific">Candidatus Intestinimonas merdavium</name>
    <dbReference type="NCBI Taxonomy" id="2838622"/>
    <lineage>
        <taxon>Bacteria</taxon>
        <taxon>Bacillati</taxon>
        <taxon>Bacillota</taxon>
        <taxon>Clostridia</taxon>
        <taxon>Eubacteriales</taxon>
        <taxon>Intestinimonas</taxon>
    </lineage>
</organism>
<comment type="caution">
    <text evidence="5">The sequence shown here is derived from an EMBL/GenBank/DDBJ whole genome shotgun (WGS) entry which is preliminary data.</text>
</comment>
<feature type="compositionally biased region" description="Low complexity" evidence="2">
    <location>
        <begin position="31"/>
        <end position="46"/>
    </location>
</feature>
<sequence length="374" mass="40154">MKKPLSLLLALTLVLSLCACGGGAADTPAPTQSAPAQTESAAPAAETRTFTDSVGRTVTLPAQIDKVAVTGPLAQIVLFALCPDKLVGIANAWDVSAAEYLDTEYYNLPLLGQLYGGQGELNLETLLASGAQVVIDVGEPKDTIAEDLDALQEQTGLPFVHVTATTQTTGEAYRLLGELVGMEAEAETLASYCEEVYARAVDIAGRVDKVDLLYITGPDGQNVIAQNSYHSEIIDLLSNNLAVVESPSSKGTGNEVGLEQILLWDPDYIIFAPDSAYDAVGEDPAWGQLTAIAAGRYYETPMGPYNWMGFPPSVQRYLGMLWMAKLLYPEEAGYDLYEEVARYYDLFYHCALTRAQYDALVANSIGRQSVQGGV</sequence>
<evidence type="ECO:0000259" key="4">
    <source>
        <dbReference type="PROSITE" id="PS50983"/>
    </source>
</evidence>
<evidence type="ECO:0000256" key="3">
    <source>
        <dbReference type="SAM" id="SignalP"/>
    </source>
</evidence>
<evidence type="ECO:0000313" key="6">
    <source>
        <dbReference type="Proteomes" id="UP000886824"/>
    </source>
</evidence>
<dbReference type="PROSITE" id="PS50983">
    <property type="entry name" value="FE_B12_PBP"/>
    <property type="match status" value="1"/>
</dbReference>
<dbReference type="PANTHER" id="PTHR30535:SF34">
    <property type="entry name" value="MOLYBDATE-BINDING PROTEIN MOLA"/>
    <property type="match status" value="1"/>
</dbReference>
<dbReference type="InterPro" id="IPR002491">
    <property type="entry name" value="ABC_transptr_periplasmic_BD"/>
</dbReference>
<gene>
    <name evidence="5" type="ORF">H9826_11680</name>
</gene>
<dbReference type="Gene3D" id="3.40.50.1980">
    <property type="entry name" value="Nitrogenase molybdenum iron protein domain"/>
    <property type="match status" value="2"/>
</dbReference>
<dbReference type="PANTHER" id="PTHR30535">
    <property type="entry name" value="VITAMIN B12-BINDING PROTEIN"/>
    <property type="match status" value="1"/>
</dbReference>
<name>A0A9D2CFG1_9FIRM</name>
<feature type="region of interest" description="Disordered" evidence="2">
    <location>
        <begin position="28"/>
        <end position="48"/>
    </location>
</feature>